<keyword evidence="1" id="KW-0479">Metal-binding</keyword>
<feature type="domain" description="UVR" evidence="6">
    <location>
        <begin position="28"/>
        <end position="63"/>
    </location>
</feature>
<dbReference type="Gene3D" id="1.20.120.1910">
    <property type="entry name" value="Cysteine-tRNA ligase, C-terminal anti-codon recognition domain"/>
    <property type="match status" value="1"/>
</dbReference>
<feature type="region of interest" description="Disordered" evidence="5">
    <location>
        <begin position="1"/>
        <end position="30"/>
    </location>
</feature>
<dbReference type="SMART" id="SM00547">
    <property type="entry name" value="ZnF_RBZ"/>
    <property type="match status" value="1"/>
</dbReference>
<dbReference type="GO" id="GO:0008270">
    <property type="term" value="F:zinc ion binding"/>
    <property type="evidence" value="ECO:0007669"/>
    <property type="project" value="UniProtKB-KW"/>
</dbReference>
<dbReference type="InterPro" id="IPR036443">
    <property type="entry name" value="Znf_RanBP2_sf"/>
</dbReference>
<dbReference type="EMBL" id="CAJNNW010031075">
    <property type="protein sequence ID" value="CAE8705849.1"/>
    <property type="molecule type" value="Genomic_DNA"/>
</dbReference>
<accession>A0A813KFS1</accession>
<reference evidence="8" key="1">
    <citation type="submission" date="2021-02" db="EMBL/GenBank/DDBJ databases">
        <authorList>
            <person name="Dougan E. K."/>
            <person name="Rhodes N."/>
            <person name="Thang M."/>
            <person name="Chan C."/>
        </authorList>
    </citation>
    <scope>NUCLEOTIDE SEQUENCE</scope>
</reference>
<dbReference type="Proteomes" id="UP000626109">
    <property type="component" value="Unassembled WGS sequence"/>
</dbReference>
<proteinExistence type="predicted"/>
<evidence type="ECO:0000256" key="3">
    <source>
        <dbReference type="ARBA" id="ARBA00022833"/>
    </source>
</evidence>
<feature type="compositionally biased region" description="Gly residues" evidence="5">
    <location>
        <begin position="15"/>
        <end position="26"/>
    </location>
</feature>
<dbReference type="GO" id="GO:0004812">
    <property type="term" value="F:aminoacyl-tRNA ligase activity"/>
    <property type="evidence" value="ECO:0007669"/>
    <property type="project" value="InterPro"/>
</dbReference>
<dbReference type="InterPro" id="IPR009080">
    <property type="entry name" value="tRNAsynth_Ia_anticodon-bd"/>
</dbReference>
<gene>
    <name evidence="8" type="ORF">PGLA2088_LOCUS33921</name>
</gene>
<dbReference type="Gene3D" id="4.10.1060.10">
    <property type="entry name" value="Zinc finger, RanBP2-type"/>
    <property type="match status" value="1"/>
</dbReference>
<feature type="region of interest" description="Disordered" evidence="5">
    <location>
        <begin position="126"/>
        <end position="168"/>
    </location>
</feature>
<evidence type="ECO:0000313" key="8">
    <source>
        <dbReference type="EMBL" id="CAE8705849.1"/>
    </source>
</evidence>
<dbReference type="PROSITE" id="PS50151">
    <property type="entry name" value="UVR"/>
    <property type="match status" value="1"/>
</dbReference>
<feature type="compositionally biased region" description="Basic and acidic residues" evidence="5">
    <location>
        <begin position="148"/>
        <end position="159"/>
    </location>
</feature>
<feature type="region of interest" description="Disordered" evidence="5">
    <location>
        <begin position="63"/>
        <end position="91"/>
    </location>
</feature>
<dbReference type="InterPro" id="IPR056411">
    <property type="entry name" value="CysS_C"/>
</dbReference>
<feature type="compositionally biased region" description="Basic residues" evidence="5">
    <location>
        <begin position="1"/>
        <end position="14"/>
    </location>
</feature>
<dbReference type="SUPFAM" id="SSF47323">
    <property type="entry name" value="Anticodon-binding domain of a subclass of class I aminoacyl-tRNA synthetases"/>
    <property type="match status" value="1"/>
</dbReference>
<comment type="caution">
    <text evidence="8">The sequence shown here is derived from an EMBL/GenBank/DDBJ whole genome shotgun (WGS) entry which is preliminary data.</text>
</comment>
<evidence type="ECO:0008006" key="10">
    <source>
        <dbReference type="Google" id="ProtNLM"/>
    </source>
</evidence>
<dbReference type="Pfam" id="PF00641">
    <property type="entry name" value="Zn_ribbon_RanBP"/>
    <property type="match status" value="1"/>
</dbReference>
<organism evidence="8 9">
    <name type="scientific">Polarella glacialis</name>
    <name type="common">Dinoflagellate</name>
    <dbReference type="NCBI Taxonomy" id="89957"/>
    <lineage>
        <taxon>Eukaryota</taxon>
        <taxon>Sar</taxon>
        <taxon>Alveolata</taxon>
        <taxon>Dinophyceae</taxon>
        <taxon>Suessiales</taxon>
        <taxon>Suessiaceae</taxon>
        <taxon>Polarella</taxon>
    </lineage>
</organism>
<feature type="domain" description="RanBP2-type" evidence="7">
    <location>
        <begin position="95"/>
        <end position="124"/>
    </location>
</feature>
<sequence length="168" mass="18579">MGRSRSRSRSRSRGRSGGGGGGGGGADESRIQKLVDERSECRRNREFDRADKLRDELRDLDVNVDDTDGSWRGPGGTAGRVTGGGGGGGGGIVRRDGDWDCAKCGKMNFASRDSCFTCHSSKFAGKAYERSRGRGDSRSRGDRKRRSRRDDSRSDSRSKSRDRRRRRR</sequence>
<dbReference type="AlphaFoldDB" id="A0A813KFS1"/>
<evidence type="ECO:0000256" key="5">
    <source>
        <dbReference type="SAM" id="MobiDB-lite"/>
    </source>
</evidence>
<keyword evidence="2 4" id="KW-0863">Zinc-finger</keyword>
<dbReference type="SUPFAM" id="SSF90209">
    <property type="entry name" value="Ran binding protein zinc finger-like"/>
    <property type="match status" value="1"/>
</dbReference>
<dbReference type="Pfam" id="PF23493">
    <property type="entry name" value="CysS_C"/>
    <property type="match status" value="1"/>
</dbReference>
<evidence type="ECO:0000256" key="2">
    <source>
        <dbReference type="ARBA" id="ARBA00022771"/>
    </source>
</evidence>
<evidence type="ECO:0000259" key="6">
    <source>
        <dbReference type="PROSITE" id="PS50151"/>
    </source>
</evidence>
<dbReference type="GO" id="GO:0005524">
    <property type="term" value="F:ATP binding"/>
    <property type="evidence" value="ECO:0007669"/>
    <property type="project" value="InterPro"/>
</dbReference>
<evidence type="ECO:0000256" key="1">
    <source>
        <dbReference type="ARBA" id="ARBA00022723"/>
    </source>
</evidence>
<protein>
    <recommendedName>
        <fullName evidence="10">RanBP2-type domain-containing protein</fullName>
    </recommendedName>
</protein>
<dbReference type="PROSITE" id="PS01358">
    <property type="entry name" value="ZF_RANBP2_1"/>
    <property type="match status" value="1"/>
</dbReference>
<dbReference type="GO" id="GO:0006418">
    <property type="term" value="P:tRNA aminoacylation for protein translation"/>
    <property type="evidence" value="ECO:0007669"/>
    <property type="project" value="InterPro"/>
</dbReference>
<keyword evidence="3" id="KW-0862">Zinc</keyword>
<name>A0A813KFS1_POLGL</name>
<evidence type="ECO:0000256" key="4">
    <source>
        <dbReference type="PROSITE-ProRule" id="PRU00322"/>
    </source>
</evidence>
<feature type="compositionally biased region" description="Gly residues" evidence="5">
    <location>
        <begin position="72"/>
        <end position="91"/>
    </location>
</feature>
<dbReference type="InterPro" id="IPR001876">
    <property type="entry name" value="Znf_RanBP2"/>
</dbReference>
<feature type="compositionally biased region" description="Basic and acidic residues" evidence="5">
    <location>
        <begin position="127"/>
        <end position="140"/>
    </location>
</feature>
<evidence type="ECO:0000313" key="9">
    <source>
        <dbReference type="Proteomes" id="UP000626109"/>
    </source>
</evidence>
<dbReference type="PROSITE" id="PS50199">
    <property type="entry name" value="ZF_RANBP2_2"/>
    <property type="match status" value="1"/>
</dbReference>
<dbReference type="InterPro" id="IPR001943">
    <property type="entry name" value="UVR_dom"/>
</dbReference>
<evidence type="ECO:0000259" key="7">
    <source>
        <dbReference type="PROSITE" id="PS50199"/>
    </source>
</evidence>